<keyword evidence="2" id="KW-0378">Hydrolase</keyword>
<evidence type="ECO:0000313" key="2">
    <source>
        <dbReference type="EMBL" id="HII71042.1"/>
    </source>
</evidence>
<dbReference type="SUPFAM" id="SSF56281">
    <property type="entry name" value="Metallo-hydrolase/oxidoreductase"/>
    <property type="match status" value="1"/>
</dbReference>
<evidence type="ECO:0000259" key="1">
    <source>
        <dbReference type="SMART" id="SM00849"/>
    </source>
</evidence>
<evidence type="ECO:0000313" key="3">
    <source>
        <dbReference type="Proteomes" id="UP000619545"/>
    </source>
</evidence>
<dbReference type="AlphaFoldDB" id="A0A832T7Y6"/>
<dbReference type="RefSeq" id="WP_011019935.1">
    <property type="nucleotide sequence ID" value="NZ_DUJS01000005.1"/>
</dbReference>
<dbReference type="PANTHER" id="PTHR23200">
    <property type="entry name" value="METALLO-BETA-LACTAMASE DOMAIN-CONTAINING PROTEIN 1"/>
    <property type="match status" value="1"/>
</dbReference>
<dbReference type="PANTHER" id="PTHR23200:SF49">
    <property type="entry name" value="METALLO-BETA-LACTAMASE DOMAIN-CONTAINING PROTEIN"/>
    <property type="match status" value="1"/>
</dbReference>
<dbReference type="EMBL" id="DUJS01000005">
    <property type="protein sequence ID" value="HII71042.1"/>
    <property type="molecule type" value="Genomic_DNA"/>
</dbReference>
<dbReference type="Proteomes" id="UP000619545">
    <property type="component" value="Unassembled WGS sequence"/>
</dbReference>
<dbReference type="GO" id="GO:0016787">
    <property type="term" value="F:hydrolase activity"/>
    <property type="evidence" value="ECO:0007669"/>
    <property type="project" value="UniProtKB-KW"/>
</dbReference>
<dbReference type="InterPro" id="IPR039344">
    <property type="entry name" value="MBLAC1"/>
</dbReference>
<dbReference type="Pfam" id="PF00753">
    <property type="entry name" value="Lactamase_B"/>
    <property type="match status" value="1"/>
</dbReference>
<dbReference type="InterPro" id="IPR001279">
    <property type="entry name" value="Metallo-B-lactamas"/>
</dbReference>
<dbReference type="GeneID" id="1478162"/>
<dbReference type="Gene3D" id="3.60.15.10">
    <property type="entry name" value="Ribonuclease Z/Hydroxyacylglutathione hydrolase-like"/>
    <property type="match status" value="1"/>
</dbReference>
<dbReference type="InterPro" id="IPR036866">
    <property type="entry name" value="RibonucZ/Hydroxyglut_hydro"/>
</dbReference>
<protein>
    <submittedName>
        <fullName evidence="2">MBL fold metallo-hydrolase</fullName>
    </submittedName>
</protein>
<proteinExistence type="predicted"/>
<gene>
    <name evidence="2" type="ORF">HA336_07425</name>
</gene>
<dbReference type="OMA" id="KNIVTGH"/>
<dbReference type="SMART" id="SM00849">
    <property type="entry name" value="Lactamase_B"/>
    <property type="match status" value="1"/>
</dbReference>
<feature type="domain" description="Metallo-beta-lactamase" evidence="1">
    <location>
        <begin position="24"/>
        <end position="177"/>
    </location>
</feature>
<reference evidence="2" key="1">
    <citation type="journal article" date="2020" name="bioRxiv">
        <title>A rank-normalized archaeal taxonomy based on genome phylogeny resolves widespread incomplete and uneven classifications.</title>
        <authorList>
            <person name="Rinke C."/>
            <person name="Chuvochina M."/>
            <person name="Mussig A.J."/>
            <person name="Chaumeil P.-A."/>
            <person name="Waite D.W."/>
            <person name="Whitman W.B."/>
            <person name="Parks D.H."/>
            <person name="Hugenholtz P."/>
        </authorList>
    </citation>
    <scope>NUCLEOTIDE SEQUENCE</scope>
    <source>
        <strain evidence="2">UBA8853</strain>
    </source>
</reference>
<comment type="caution">
    <text evidence="2">The sequence shown here is derived from an EMBL/GenBank/DDBJ whole genome shotgun (WGS) entry which is preliminary data.</text>
</comment>
<accession>A0A832T7Y6</accession>
<name>A0A832T7Y6_9EURY</name>
<sequence length="183" mass="19745">MTVVVVVRKGRLVRSASGGVLEADSSSTLILTEEMNLLVDTGGEDPKGLIRDLEPYGVDAVVFTHGHQDHVGNARAIAETFHPEFYAHEREAGSIPVDVDPVDSFDPPEGVEVIETPGHTPGHISVVVEDRIVIAGDACPTPDNALERVPPAISWDRELAEESLRKVLSYPVVIPGHGIHLKR</sequence>
<organism evidence="2 3">
    <name type="scientific">Methanopyrus kandleri</name>
    <dbReference type="NCBI Taxonomy" id="2320"/>
    <lineage>
        <taxon>Archaea</taxon>
        <taxon>Methanobacteriati</taxon>
        <taxon>Methanobacteriota</taxon>
        <taxon>Methanomada group</taxon>
        <taxon>Methanopyri</taxon>
        <taxon>Methanopyrales</taxon>
        <taxon>Methanopyraceae</taxon>
        <taxon>Methanopyrus</taxon>
    </lineage>
</organism>